<evidence type="ECO:0000313" key="1">
    <source>
        <dbReference type="EMBL" id="MCX3058303.1"/>
    </source>
</evidence>
<dbReference type="Proteomes" id="UP001163064">
    <property type="component" value="Unassembled WGS sequence"/>
</dbReference>
<reference evidence="1" key="1">
    <citation type="submission" date="2022-10" db="EMBL/GenBank/DDBJ databases">
        <title>Streptomyces beihaiensis sp. nov., a chitin degrading actinobacterium, isolated from shrimp pond soil.</title>
        <authorList>
            <person name="Xie J."/>
            <person name="Shen N."/>
        </authorList>
    </citation>
    <scope>NUCLEOTIDE SEQUENCE</scope>
    <source>
        <strain evidence="1">GXMU-J5</strain>
    </source>
</reference>
<evidence type="ECO:0008006" key="3">
    <source>
        <dbReference type="Google" id="ProtNLM"/>
    </source>
</evidence>
<comment type="caution">
    <text evidence="1">The sequence shown here is derived from an EMBL/GenBank/DDBJ whole genome shotgun (WGS) entry which is preliminary data.</text>
</comment>
<dbReference type="InterPro" id="IPR006311">
    <property type="entry name" value="TAT_signal"/>
</dbReference>
<sequence>MSTEMNRRSFVTAAVSVVGAAAMAPLLSACGGGPHQKAGAIKG</sequence>
<name>A0ABT3TQH0_9ACTN</name>
<evidence type="ECO:0000313" key="2">
    <source>
        <dbReference type="Proteomes" id="UP001163064"/>
    </source>
</evidence>
<dbReference type="PROSITE" id="PS51257">
    <property type="entry name" value="PROKAR_LIPOPROTEIN"/>
    <property type="match status" value="1"/>
</dbReference>
<dbReference type="EMBL" id="JAPHNL010000001">
    <property type="protein sequence ID" value="MCX3058303.1"/>
    <property type="molecule type" value="Genomic_DNA"/>
</dbReference>
<protein>
    <recommendedName>
        <fullName evidence="3">Twin-arginine translocation signal domain-containing protein</fullName>
    </recommendedName>
</protein>
<keyword evidence="2" id="KW-1185">Reference proteome</keyword>
<proteinExistence type="predicted"/>
<dbReference type="RefSeq" id="WP_266595193.1">
    <property type="nucleotide sequence ID" value="NZ_JAPHNL010000001.1"/>
</dbReference>
<dbReference type="PROSITE" id="PS51318">
    <property type="entry name" value="TAT"/>
    <property type="match status" value="1"/>
</dbReference>
<gene>
    <name evidence="1" type="ORF">OFY01_00650</name>
</gene>
<organism evidence="1 2">
    <name type="scientific">Streptomyces beihaiensis</name>
    <dbReference type="NCBI Taxonomy" id="2984495"/>
    <lineage>
        <taxon>Bacteria</taxon>
        <taxon>Bacillati</taxon>
        <taxon>Actinomycetota</taxon>
        <taxon>Actinomycetes</taxon>
        <taxon>Kitasatosporales</taxon>
        <taxon>Streptomycetaceae</taxon>
        <taxon>Streptomyces</taxon>
    </lineage>
</organism>
<accession>A0ABT3TQH0</accession>